<evidence type="ECO:0000313" key="2">
    <source>
        <dbReference type="EMBL" id="KIW61158.1"/>
    </source>
</evidence>
<dbReference type="Pfam" id="PF06983">
    <property type="entry name" value="3-dmu-9_3-mt"/>
    <property type="match status" value="1"/>
</dbReference>
<accession>A0A0D2EZP2</accession>
<dbReference type="Gene3D" id="3.10.180.10">
    <property type="entry name" value="2,3-Dihydroxybiphenyl 1,2-Dioxygenase, domain 1"/>
    <property type="match status" value="1"/>
</dbReference>
<dbReference type="InterPro" id="IPR029068">
    <property type="entry name" value="Glyas_Bleomycin-R_OHBP_Dase"/>
</dbReference>
<keyword evidence="3" id="KW-1185">Reference proteome</keyword>
<dbReference type="Proteomes" id="UP000054342">
    <property type="component" value="Unassembled WGS sequence"/>
</dbReference>
<reference evidence="2 3" key="1">
    <citation type="submission" date="2015-01" db="EMBL/GenBank/DDBJ databases">
        <title>The Genome Sequence of Exophiala xenobiotica CBS118157.</title>
        <authorList>
            <consortium name="The Broad Institute Genomics Platform"/>
            <person name="Cuomo C."/>
            <person name="de Hoog S."/>
            <person name="Gorbushina A."/>
            <person name="Stielow B."/>
            <person name="Teixiera M."/>
            <person name="Abouelleil A."/>
            <person name="Chapman S.B."/>
            <person name="Priest M."/>
            <person name="Young S.K."/>
            <person name="Wortman J."/>
            <person name="Nusbaum C."/>
            <person name="Birren B."/>
        </authorList>
    </citation>
    <scope>NUCLEOTIDE SEQUENCE [LARGE SCALE GENOMIC DNA]</scope>
    <source>
        <strain evidence="2 3">CBS 118157</strain>
    </source>
</reference>
<dbReference type="SUPFAM" id="SSF54593">
    <property type="entry name" value="Glyoxalase/Bleomycin resistance protein/Dihydroxybiphenyl dioxygenase"/>
    <property type="match status" value="1"/>
</dbReference>
<name>A0A0D2EZP2_9EURO</name>
<dbReference type="PIRSF" id="PIRSF021700">
    <property type="entry name" value="3_dmu_93_MTrfase"/>
    <property type="match status" value="1"/>
</dbReference>
<dbReference type="CDD" id="cd06588">
    <property type="entry name" value="PhnB_like"/>
    <property type="match status" value="1"/>
</dbReference>
<dbReference type="OrthoDB" id="10255422at2759"/>
<evidence type="ECO:0000259" key="1">
    <source>
        <dbReference type="Pfam" id="PF06983"/>
    </source>
</evidence>
<dbReference type="InterPro" id="IPR028973">
    <property type="entry name" value="PhnB-like"/>
</dbReference>
<dbReference type="EMBL" id="KN847317">
    <property type="protein sequence ID" value="KIW61158.1"/>
    <property type="molecule type" value="Genomic_DNA"/>
</dbReference>
<feature type="domain" description="PhnB-like" evidence="1">
    <location>
        <begin position="9"/>
        <end position="129"/>
    </location>
</feature>
<gene>
    <name evidence="2" type="ORF">PV05_01315</name>
</gene>
<organism evidence="2 3">
    <name type="scientific">Exophiala xenobiotica</name>
    <dbReference type="NCBI Taxonomy" id="348802"/>
    <lineage>
        <taxon>Eukaryota</taxon>
        <taxon>Fungi</taxon>
        <taxon>Dikarya</taxon>
        <taxon>Ascomycota</taxon>
        <taxon>Pezizomycotina</taxon>
        <taxon>Eurotiomycetes</taxon>
        <taxon>Chaetothyriomycetidae</taxon>
        <taxon>Chaetothyriales</taxon>
        <taxon>Herpotrichiellaceae</taxon>
        <taxon>Exophiala</taxon>
    </lineage>
</organism>
<proteinExistence type="predicted"/>
<dbReference type="PANTHER" id="PTHR33990">
    <property type="entry name" value="PROTEIN YJDN-RELATED"/>
    <property type="match status" value="1"/>
</dbReference>
<dbReference type="STRING" id="348802.A0A0D2EZP2"/>
<dbReference type="PANTHER" id="PTHR33990:SF2">
    <property type="entry name" value="PHNB-LIKE DOMAIN-CONTAINING PROTEIN"/>
    <property type="match status" value="1"/>
</dbReference>
<dbReference type="AlphaFoldDB" id="A0A0D2EZP2"/>
<dbReference type="RefSeq" id="XP_013321742.1">
    <property type="nucleotide sequence ID" value="XM_013466288.1"/>
</dbReference>
<dbReference type="GeneID" id="25323223"/>
<dbReference type="InterPro" id="IPR009725">
    <property type="entry name" value="3_dmu_93_MTrfase"/>
</dbReference>
<evidence type="ECO:0000313" key="3">
    <source>
        <dbReference type="Proteomes" id="UP000054342"/>
    </source>
</evidence>
<protein>
    <recommendedName>
        <fullName evidence="1">PhnB-like domain-containing protein</fullName>
    </recommendedName>
</protein>
<dbReference type="HOGENOM" id="CLU_046006_22_1_1"/>
<sequence length="176" mass="19629">MAVSSSSSKIVNCLFFESQAEDAANFYTSIFPNSSIGDIARFPGAGEEVHKQPANSAMCVVFELNGHQFTALNSKPAEVPFTEAVSFQIMCDNQDEVDHYWDKLSEGGDETKQMCGWLKDKYGVSWQVVPKDITKIMTQAEPDKRSRAMQAFMKMRKIIIQDVIDAVEGKGEEEEA</sequence>